<comment type="caution">
    <text evidence="2">The sequence shown here is derived from an EMBL/GenBank/DDBJ whole genome shotgun (WGS) entry which is preliminary data.</text>
</comment>
<evidence type="ECO:0000313" key="2">
    <source>
        <dbReference type="EMBL" id="KAK3229861.1"/>
    </source>
</evidence>
<dbReference type="Gene3D" id="3.30.420.10">
    <property type="entry name" value="Ribonuclease H-like superfamily/Ribonuclease H"/>
    <property type="match status" value="1"/>
</dbReference>
<accession>A0AAE0B4Y7</accession>
<feature type="domain" description="RNase H type-1" evidence="1">
    <location>
        <begin position="257"/>
        <end position="337"/>
    </location>
</feature>
<dbReference type="AlphaFoldDB" id="A0AAE0B4Y7"/>
<organism evidence="2 3">
    <name type="scientific">Dipteronia sinensis</name>
    <dbReference type="NCBI Taxonomy" id="43782"/>
    <lineage>
        <taxon>Eukaryota</taxon>
        <taxon>Viridiplantae</taxon>
        <taxon>Streptophyta</taxon>
        <taxon>Embryophyta</taxon>
        <taxon>Tracheophyta</taxon>
        <taxon>Spermatophyta</taxon>
        <taxon>Magnoliopsida</taxon>
        <taxon>eudicotyledons</taxon>
        <taxon>Gunneridae</taxon>
        <taxon>Pentapetalae</taxon>
        <taxon>rosids</taxon>
        <taxon>malvids</taxon>
        <taxon>Sapindales</taxon>
        <taxon>Sapindaceae</taxon>
        <taxon>Hippocastanoideae</taxon>
        <taxon>Acereae</taxon>
        <taxon>Dipteronia</taxon>
    </lineage>
</organism>
<sequence>MRVGGVLDRILRFGEPEILKSNFRAKDGVHVNKVSGPFKGLLSYAEVIKEGWREFRENVMGKEGVTIHVDDHASLKGKLDYYCILVVTPEVFECPEVVIVESLVESFKVLAHDDHVALLDDAIWDKLVLPPNRYENVTSPQPADVSSSIEVANRRNKVASATVVRALSSTSGRMDMGLMSAEYFPGIHALTDNKIGDVCEFGSWAGYSWQWKFSVRYFRKEIEAREPGVVKTNVNALLWCEVLPPKVDLFLSMVTKEVLAILEACNLCDSASSLINQHIVIKSDSKSVVAWVNGLEGIGNVKNMDPILEIKEIIKQNKKISILFTPRSGNVFANILAGSLTGLVQTVWG</sequence>
<dbReference type="InterPro" id="IPR036397">
    <property type="entry name" value="RNaseH_sf"/>
</dbReference>
<dbReference type="Pfam" id="PF13456">
    <property type="entry name" value="RVT_3"/>
    <property type="match status" value="1"/>
</dbReference>
<dbReference type="CDD" id="cd06222">
    <property type="entry name" value="RNase_H_like"/>
    <property type="match status" value="1"/>
</dbReference>
<evidence type="ECO:0000259" key="1">
    <source>
        <dbReference type="Pfam" id="PF13456"/>
    </source>
</evidence>
<dbReference type="SUPFAM" id="SSF53098">
    <property type="entry name" value="Ribonuclease H-like"/>
    <property type="match status" value="1"/>
</dbReference>
<dbReference type="InterPro" id="IPR012337">
    <property type="entry name" value="RNaseH-like_sf"/>
</dbReference>
<protein>
    <recommendedName>
        <fullName evidence="1">RNase H type-1 domain-containing protein</fullName>
    </recommendedName>
</protein>
<reference evidence="2" key="1">
    <citation type="journal article" date="2023" name="Plant J.">
        <title>Genome sequences and population genomics provide insights into the demographic history, inbreeding, and mutation load of two 'living fossil' tree species of Dipteronia.</title>
        <authorList>
            <person name="Feng Y."/>
            <person name="Comes H.P."/>
            <person name="Chen J."/>
            <person name="Zhu S."/>
            <person name="Lu R."/>
            <person name="Zhang X."/>
            <person name="Li P."/>
            <person name="Qiu J."/>
            <person name="Olsen K.M."/>
            <person name="Qiu Y."/>
        </authorList>
    </citation>
    <scope>NUCLEOTIDE SEQUENCE</scope>
    <source>
        <strain evidence="2">NBL</strain>
    </source>
</reference>
<evidence type="ECO:0000313" key="3">
    <source>
        <dbReference type="Proteomes" id="UP001281410"/>
    </source>
</evidence>
<keyword evidence="3" id="KW-1185">Reference proteome</keyword>
<name>A0AAE0B4Y7_9ROSI</name>
<dbReference type="Proteomes" id="UP001281410">
    <property type="component" value="Unassembled WGS sequence"/>
</dbReference>
<proteinExistence type="predicted"/>
<dbReference type="EMBL" id="JANJYJ010000001">
    <property type="protein sequence ID" value="KAK3229861.1"/>
    <property type="molecule type" value="Genomic_DNA"/>
</dbReference>
<dbReference type="InterPro" id="IPR044730">
    <property type="entry name" value="RNase_H-like_dom_plant"/>
</dbReference>
<dbReference type="InterPro" id="IPR002156">
    <property type="entry name" value="RNaseH_domain"/>
</dbReference>
<dbReference type="GO" id="GO:0004523">
    <property type="term" value="F:RNA-DNA hybrid ribonuclease activity"/>
    <property type="evidence" value="ECO:0007669"/>
    <property type="project" value="InterPro"/>
</dbReference>
<gene>
    <name evidence="2" type="ORF">Dsin_001742</name>
</gene>
<dbReference type="GO" id="GO:0003676">
    <property type="term" value="F:nucleic acid binding"/>
    <property type="evidence" value="ECO:0007669"/>
    <property type="project" value="InterPro"/>
</dbReference>